<gene>
    <name evidence="1" type="ORF">B9Q03_12600</name>
</gene>
<reference evidence="1 2" key="1">
    <citation type="submission" date="2017-04" db="EMBL/GenBank/DDBJ databases">
        <title>Novel microbial lineages endemic to geothermal iron-oxide mats fill important gaps in the evolutionary history of Archaea.</title>
        <authorList>
            <person name="Jay Z.J."/>
            <person name="Beam J.P."/>
            <person name="Dlakic M."/>
            <person name="Rusch D.B."/>
            <person name="Kozubal M.A."/>
            <person name="Inskeep W.P."/>
        </authorList>
    </citation>
    <scope>NUCLEOTIDE SEQUENCE [LARGE SCALE GENOMIC DNA]</scope>
    <source>
        <strain evidence="1">OSP_D</strain>
    </source>
</reference>
<protein>
    <submittedName>
        <fullName evidence="1">Uncharacterized protein</fullName>
    </submittedName>
</protein>
<accession>A0A2R6AF93</accession>
<proteinExistence type="predicted"/>
<dbReference type="Proteomes" id="UP000240322">
    <property type="component" value="Unassembled WGS sequence"/>
</dbReference>
<evidence type="ECO:0000313" key="1">
    <source>
        <dbReference type="EMBL" id="PSN85054.1"/>
    </source>
</evidence>
<comment type="caution">
    <text evidence="1">The sequence shown here is derived from an EMBL/GenBank/DDBJ whole genome shotgun (WGS) entry which is preliminary data.</text>
</comment>
<dbReference type="AlphaFoldDB" id="A0A2R6AF93"/>
<sequence length="105" mass="12100">MLFTRVNRKVRRQVVPAERRSAHRTRKRSLLITFGALPLCRSFPFRKGEKKEAFAVRVFRVHEPLKKRLFPFSVQSYMRAEKPPAAPRALFPVPQAELGAAAQAE</sequence>
<name>A0A2R6AF93_9ARCH</name>
<evidence type="ECO:0000313" key="2">
    <source>
        <dbReference type="Proteomes" id="UP000240322"/>
    </source>
</evidence>
<organism evidence="1 2">
    <name type="scientific">Candidatus Marsarchaeota G2 archaeon OSP_D</name>
    <dbReference type="NCBI Taxonomy" id="1978157"/>
    <lineage>
        <taxon>Archaea</taxon>
        <taxon>Candidatus Marsarchaeota</taxon>
        <taxon>Candidatus Marsarchaeota group 2</taxon>
    </lineage>
</organism>
<dbReference type="EMBL" id="NEXE01000257">
    <property type="protein sequence ID" value="PSN85054.1"/>
    <property type="molecule type" value="Genomic_DNA"/>
</dbReference>